<accession>A0A2Z7A978</accession>
<dbReference type="PANTHER" id="PTHR35998">
    <property type="entry name" value="OS02G0127900 PROTEIN"/>
    <property type="match status" value="1"/>
</dbReference>
<evidence type="ECO:0000313" key="2">
    <source>
        <dbReference type="EMBL" id="KZV18201.1"/>
    </source>
</evidence>
<evidence type="ECO:0000313" key="3">
    <source>
        <dbReference type="Proteomes" id="UP000250235"/>
    </source>
</evidence>
<dbReference type="AlphaFoldDB" id="A0A2Z7A978"/>
<name>A0A2Z7A978_9LAMI</name>
<organism evidence="2 3">
    <name type="scientific">Dorcoceras hygrometricum</name>
    <dbReference type="NCBI Taxonomy" id="472368"/>
    <lineage>
        <taxon>Eukaryota</taxon>
        <taxon>Viridiplantae</taxon>
        <taxon>Streptophyta</taxon>
        <taxon>Embryophyta</taxon>
        <taxon>Tracheophyta</taxon>
        <taxon>Spermatophyta</taxon>
        <taxon>Magnoliopsida</taxon>
        <taxon>eudicotyledons</taxon>
        <taxon>Gunneridae</taxon>
        <taxon>Pentapetalae</taxon>
        <taxon>asterids</taxon>
        <taxon>lamiids</taxon>
        <taxon>Lamiales</taxon>
        <taxon>Gesneriaceae</taxon>
        <taxon>Didymocarpoideae</taxon>
        <taxon>Trichosporeae</taxon>
        <taxon>Loxocarpinae</taxon>
        <taxon>Dorcoceras</taxon>
    </lineage>
</organism>
<protein>
    <submittedName>
        <fullName evidence="2">Uncharacterized protein</fullName>
    </submittedName>
</protein>
<dbReference type="PANTHER" id="PTHR35998:SF1">
    <property type="entry name" value="OS02G0127900 PROTEIN"/>
    <property type="match status" value="1"/>
</dbReference>
<evidence type="ECO:0000256" key="1">
    <source>
        <dbReference type="SAM" id="MobiDB-lite"/>
    </source>
</evidence>
<gene>
    <name evidence="2" type="ORF">F511_20150</name>
</gene>
<sequence>MVLWEITLGTAYFLGLKRTYKLALKLQRRLISPRYPKIRLFAQRRTRDVFDVALKVHHNIQERDIEIGRNLGNWILRWLDKMKPSAQIRGNPPPGSNINTNATKQFSSPSQLNNNRGRFQKFGARSGNQESGRKLFTAARNLTPKLFPTIAMTMRPPGGNVQYRQLRAGGFDPFEGKYGKFGCGDLIRNDIRQWMMNR</sequence>
<keyword evidence="3" id="KW-1185">Reference proteome</keyword>
<dbReference type="OrthoDB" id="2018352at2759"/>
<dbReference type="EMBL" id="KV017496">
    <property type="protein sequence ID" value="KZV18201.1"/>
    <property type="molecule type" value="Genomic_DNA"/>
</dbReference>
<feature type="compositionally biased region" description="Polar residues" evidence="1">
    <location>
        <begin position="96"/>
        <end position="117"/>
    </location>
</feature>
<feature type="region of interest" description="Disordered" evidence="1">
    <location>
        <begin position="88"/>
        <end position="117"/>
    </location>
</feature>
<reference evidence="2 3" key="1">
    <citation type="journal article" date="2015" name="Proc. Natl. Acad. Sci. U.S.A.">
        <title>The resurrection genome of Boea hygrometrica: A blueprint for survival of dehydration.</title>
        <authorList>
            <person name="Xiao L."/>
            <person name="Yang G."/>
            <person name="Zhang L."/>
            <person name="Yang X."/>
            <person name="Zhao S."/>
            <person name="Ji Z."/>
            <person name="Zhou Q."/>
            <person name="Hu M."/>
            <person name="Wang Y."/>
            <person name="Chen M."/>
            <person name="Xu Y."/>
            <person name="Jin H."/>
            <person name="Xiao X."/>
            <person name="Hu G."/>
            <person name="Bao F."/>
            <person name="Hu Y."/>
            <person name="Wan P."/>
            <person name="Li L."/>
            <person name="Deng X."/>
            <person name="Kuang T."/>
            <person name="Xiang C."/>
            <person name="Zhu J.K."/>
            <person name="Oliver M.J."/>
            <person name="He Y."/>
        </authorList>
    </citation>
    <scope>NUCLEOTIDE SEQUENCE [LARGE SCALE GENOMIC DNA]</scope>
    <source>
        <strain evidence="3">cv. XS01</strain>
    </source>
</reference>
<proteinExistence type="predicted"/>
<dbReference type="Proteomes" id="UP000250235">
    <property type="component" value="Unassembled WGS sequence"/>
</dbReference>